<dbReference type="EMBL" id="BBNU01000023">
    <property type="protein sequence ID" value="GAL82199.1"/>
    <property type="molecule type" value="Genomic_DNA"/>
</dbReference>
<dbReference type="Proteomes" id="UP000029643">
    <property type="component" value="Unassembled WGS sequence"/>
</dbReference>
<accession>A0A090X205</accession>
<name>A0A090X205_9FLAO</name>
<dbReference type="Gene3D" id="3.30.70.100">
    <property type="match status" value="2"/>
</dbReference>
<gene>
    <name evidence="2" type="ORF">JCM19274_4387</name>
    <name evidence="1" type="ORF">JCM19300_2786</name>
</gene>
<dbReference type="AlphaFoldDB" id="A0A090X205"/>
<comment type="caution">
    <text evidence="2">The sequence shown here is derived from an EMBL/GenBank/DDBJ whole genome shotgun (WGS) entry which is preliminary data.</text>
</comment>
<evidence type="ECO:0000313" key="4">
    <source>
        <dbReference type="Proteomes" id="UP000029644"/>
    </source>
</evidence>
<organism evidence="2 3">
    <name type="scientific">Algibacter lectus</name>
    <dbReference type="NCBI Taxonomy" id="221126"/>
    <lineage>
        <taxon>Bacteria</taxon>
        <taxon>Pseudomonadati</taxon>
        <taxon>Bacteroidota</taxon>
        <taxon>Flavobacteriia</taxon>
        <taxon>Flavobacteriales</taxon>
        <taxon>Flavobacteriaceae</taxon>
        <taxon>Algibacter</taxon>
    </lineage>
</organism>
<dbReference type="STRING" id="221126.SAMN04489722_101262"/>
<dbReference type="Proteomes" id="UP000029644">
    <property type="component" value="Unassembled WGS sequence"/>
</dbReference>
<dbReference type="InterPro" id="IPR011008">
    <property type="entry name" value="Dimeric_a/b-barrel"/>
</dbReference>
<protein>
    <recommendedName>
        <fullName evidence="5">ABM domain-containing protein</fullName>
    </recommendedName>
</protein>
<evidence type="ECO:0000313" key="1">
    <source>
        <dbReference type="EMBL" id="GAL63750.1"/>
    </source>
</evidence>
<dbReference type="EMBL" id="BBNQ01000013">
    <property type="protein sequence ID" value="GAL63750.1"/>
    <property type="molecule type" value="Genomic_DNA"/>
</dbReference>
<reference evidence="3 4" key="1">
    <citation type="journal article" date="2014" name="Genome Announc.">
        <title>Draft Genome Sequences of Marine Flavobacterium Algibacter lectus Strains SS8 and NR4.</title>
        <authorList>
            <person name="Takatani N."/>
            <person name="Nakanishi M."/>
            <person name="Meirelles P."/>
            <person name="Mino S."/>
            <person name="Suda W."/>
            <person name="Oshima K."/>
            <person name="Hattori M."/>
            <person name="Ohkuma M."/>
            <person name="Hosokawa M."/>
            <person name="Miyashita K."/>
            <person name="Thompson F.L."/>
            <person name="Niwa A."/>
            <person name="Sawabe T."/>
            <person name="Sawabe T."/>
        </authorList>
    </citation>
    <scope>NUCLEOTIDE SEQUENCE [LARGE SCALE GENOMIC DNA]</scope>
    <source>
        <strain evidence="2">JCM 19274</strain>
        <strain evidence="1 4">JCM 19300</strain>
        <strain evidence="3">JCM19274</strain>
    </source>
</reference>
<evidence type="ECO:0000313" key="2">
    <source>
        <dbReference type="EMBL" id="GAL82199.1"/>
    </source>
</evidence>
<proteinExistence type="predicted"/>
<dbReference type="SUPFAM" id="SSF54909">
    <property type="entry name" value="Dimeric alpha+beta barrel"/>
    <property type="match status" value="2"/>
</dbReference>
<dbReference type="OrthoDB" id="9804891at2"/>
<evidence type="ECO:0000313" key="3">
    <source>
        <dbReference type="Proteomes" id="UP000029643"/>
    </source>
</evidence>
<dbReference type="RefSeq" id="WP_052415439.1">
    <property type="nucleotide sequence ID" value="NZ_BBNQ01000013.1"/>
</dbReference>
<evidence type="ECO:0008006" key="5">
    <source>
        <dbReference type="Google" id="ProtNLM"/>
    </source>
</evidence>
<sequence>MKHTKKETIGLLVTMKAKPSKKKEVKEFLLSGLALVSKEPQTVSWFAFRIDENTFGIYDAFEVEAGRQAHLKGDVAKALLTHADTLLESFDVNVSIHPVNIIASNHKSGTQNKGLLVIMNAKAGKSEAVENFLQVGKQLVNDEPETLSWYAIKLDDTKYAIFDTFADDIGRDAHLTGKIAAALIENAPVILKDFETSAIQKIDILVSK</sequence>